<proteinExistence type="predicted"/>
<keyword evidence="3" id="KW-1185">Reference proteome</keyword>
<dbReference type="InterPro" id="IPR002477">
    <property type="entry name" value="Peptidoglycan-bd-like"/>
</dbReference>
<dbReference type="Proteomes" id="UP001356095">
    <property type="component" value="Unassembled WGS sequence"/>
</dbReference>
<evidence type="ECO:0000313" key="2">
    <source>
        <dbReference type="EMBL" id="MEE2036379.1"/>
    </source>
</evidence>
<accession>A0ABU7K2A3</accession>
<dbReference type="EMBL" id="JAUZMY010000003">
    <property type="protein sequence ID" value="MEE2036379.1"/>
    <property type="molecule type" value="Genomic_DNA"/>
</dbReference>
<dbReference type="Pfam" id="PF01471">
    <property type="entry name" value="PG_binding_1"/>
    <property type="match status" value="1"/>
</dbReference>
<feature type="domain" description="Peptidoglycan binding-like" evidence="1">
    <location>
        <begin position="121"/>
        <end position="170"/>
    </location>
</feature>
<dbReference type="SUPFAM" id="SSF47090">
    <property type="entry name" value="PGBD-like"/>
    <property type="match status" value="1"/>
</dbReference>
<dbReference type="InterPro" id="IPR036366">
    <property type="entry name" value="PGBDSf"/>
</dbReference>
<name>A0ABU7K2A3_9ACTN</name>
<organism evidence="2 3">
    <name type="scientific">Nocardiopsis codii</name>
    <dbReference type="NCBI Taxonomy" id="3065942"/>
    <lineage>
        <taxon>Bacteria</taxon>
        <taxon>Bacillati</taxon>
        <taxon>Actinomycetota</taxon>
        <taxon>Actinomycetes</taxon>
        <taxon>Streptosporangiales</taxon>
        <taxon>Nocardiopsidaceae</taxon>
        <taxon>Nocardiopsis</taxon>
    </lineage>
</organism>
<comment type="caution">
    <text evidence="2">The sequence shown here is derived from an EMBL/GenBank/DDBJ whole genome shotgun (WGS) entry which is preliminary data.</text>
</comment>
<dbReference type="RefSeq" id="WP_330090189.1">
    <property type="nucleotide sequence ID" value="NZ_JAUZMY010000003.1"/>
</dbReference>
<reference evidence="2 3" key="1">
    <citation type="submission" date="2023-08" db="EMBL/GenBank/DDBJ databases">
        <authorList>
            <person name="Girao M."/>
            <person name="Carvalho M.F."/>
        </authorList>
    </citation>
    <scope>NUCLEOTIDE SEQUENCE [LARGE SCALE GENOMIC DNA]</scope>
    <source>
        <strain evidence="2 3">CT-R113</strain>
    </source>
</reference>
<protein>
    <submittedName>
        <fullName evidence="2">Peptidoglycan-binding domain-containing protein</fullName>
    </submittedName>
</protein>
<gene>
    <name evidence="2" type="ORF">Q8791_03980</name>
</gene>
<dbReference type="InterPro" id="IPR036365">
    <property type="entry name" value="PGBD-like_sf"/>
</dbReference>
<sequence length="347" mass="35156">MKTRPSGTVMLSAVLLLAAGGTAGFLLRPADPPVDLASAADIDTAPVLHEPFDDARSVEVELVTSPALDLAFGGSGRVTASACVDGGTLSSGEEAARVNDQPVIALATSMPLYRDLHRGVRGGDVRALQKELDRLNYPVAADGVYGWQTSQAVRELQLDAGMRDPSGSVDLARVIWMPSSEVTFEECGAVPGSAASAGGTFASIPGALEGARLSSVPDLDVPGERRLTVAGVSGPIDGEGLAEDPDFLRELADTPEARAAVAGEGEPLTGSVALTEHVDASRVPPGALFGVTGDTGCLRSGGSLHTVRIIGSGVGSSVVVAEEDGVGLPDNVDLGPALARESCEGGA</sequence>
<evidence type="ECO:0000313" key="3">
    <source>
        <dbReference type="Proteomes" id="UP001356095"/>
    </source>
</evidence>
<evidence type="ECO:0000259" key="1">
    <source>
        <dbReference type="Pfam" id="PF01471"/>
    </source>
</evidence>
<dbReference type="Gene3D" id="1.10.101.10">
    <property type="entry name" value="PGBD-like superfamily/PGBD"/>
    <property type="match status" value="1"/>
</dbReference>